<feature type="signal peptide" evidence="6">
    <location>
        <begin position="1"/>
        <end position="23"/>
    </location>
</feature>
<dbReference type="GO" id="GO:0005179">
    <property type="term" value="F:hormone activity"/>
    <property type="evidence" value="ECO:0007669"/>
    <property type="project" value="InterPro"/>
</dbReference>
<proteinExistence type="inferred from homology"/>
<evidence type="ECO:0000256" key="3">
    <source>
        <dbReference type="ARBA" id="ARBA00022525"/>
    </source>
</evidence>
<evidence type="ECO:0008006" key="9">
    <source>
        <dbReference type="Google" id="ProtNLM"/>
    </source>
</evidence>
<comment type="subcellular location">
    <subcellularLocation>
        <location evidence="1">Secreted</location>
    </subcellularLocation>
</comment>
<dbReference type="Proteomes" id="UP000008281">
    <property type="component" value="Unassembled WGS sequence"/>
</dbReference>
<dbReference type="AlphaFoldDB" id="E3NAJ0"/>
<dbReference type="EMBL" id="DS268576">
    <property type="protein sequence ID" value="EFO91147.1"/>
    <property type="molecule type" value="Genomic_DNA"/>
</dbReference>
<gene>
    <name evidence="7" type="ORF">CRE_30146</name>
</gene>
<dbReference type="InParanoid" id="E3NAJ0"/>
<dbReference type="HOGENOM" id="CLU_2656814_0_0_1"/>
<reference evidence="7" key="1">
    <citation type="submission" date="2007-07" db="EMBL/GenBank/DDBJ databases">
        <title>PCAP assembly of the Caenorhabditis remanei genome.</title>
        <authorList>
            <consortium name="The Caenorhabditis remanei Sequencing Consortium"/>
            <person name="Wilson R.K."/>
        </authorList>
    </citation>
    <scope>NUCLEOTIDE SEQUENCE [LARGE SCALE GENOMIC DNA]</scope>
    <source>
        <strain evidence="7">PB4641</strain>
    </source>
</reference>
<keyword evidence="3" id="KW-0964">Secreted</keyword>
<dbReference type="Pfam" id="PF03488">
    <property type="entry name" value="Ins_beta"/>
    <property type="match status" value="1"/>
</dbReference>
<keyword evidence="5" id="KW-1015">Disulfide bond</keyword>
<evidence type="ECO:0000256" key="5">
    <source>
        <dbReference type="ARBA" id="ARBA00023157"/>
    </source>
</evidence>
<feature type="chain" id="PRO_5003176230" description="INSulin related" evidence="6">
    <location>
        <begin position="24"/>
        <end position="76"/>
    </location>
</feature>
<dbReference type="Gene3D" id="1.10.100.10">
    <property type="entry name" value="Insulin-like"/>
    <property type="match status" value="1"/>
</dbReference>
<keyword evidence="4 6" id="KW-0732">Signal</keyword>
<comment type="similarity">
    <text evidence="2">Belongs to the insulin family.</text>
</comment>
<dbReference type="GO" id="GO:0005576">
    <property type="term" value="C:extracellular region"/>
    <property type="evidence" value="ECO:0007669"/>
    <property type="project" value="UniProtKB-SubCell"/>
</dbReference>
<evidence type="ECO:0000313" key="8">
    <source>
        <dbReference type="Proteomes" id="UP000008281"/>
    </source>
</evidence>
<evidence type="ECO:0000256" key="2">
    <source>
        <dbReference type="ARBA" id="ARBA00009034"/>
    </source>
</evidence>
<sequence>MSPFKCMAFFFLIFSLLFVSTSGASLKKWCGRHLVVRAFDVCGKECPNGEMLFQLCTARTKITREMIGIVCCPETH</sequence>
<evidence type="ECO:0000256" key="4">
    <source>
        <dbReference type="ARBA" id="ARBA00022729"/>
    </source>
</evidence>
<evidence type="ECO:0000256" key="6">
    <source>
        <dbReference type="SAM" id="SignalP"/>
    </source>
</evidence>
<protein>
    <recommendedName>
        <fullName evidence="9">INSulin related</fullName>
    </recommendedName>
</protein>
<dbReference type="FunCoup" id="E3NAJ0">
    <property type="interactions" value="426"/>
</dbReference>
<name>E3NAJ0_CAERE</name>
<organism evidence="8">
    <name type="scientific">Caenorhabditis remanei</name>
    <name type="common">Caenorhabditis vulgaris</name>
    <dbReference type="NCBI Taxonomy" id="31234"/>
    <lineage>
        <taxon>Eukaryota</taxon>
        <taxon>Metazoa</taxon>
        <taxon>Ecdysozoa</taxon>
        <taxon>Nematoda</taxon>
        <taxon>Chromadorea</taxon>
        <taxon>Rhabditida</taxon>
        <taxon>Rhabditina</taxon>
        <taxon>Rhabditomorpha</taxon>
        <taxon>Rhabditoidea</taxon>
        <taxon>Rhabditidae</taxon>
        <taxon>Peloderinae</taxon>
        <taxon>Caenorhabditis</taxon>
    </lineage>
</organism>
<keyword evidence="8" id="KW-1185">Reference proteome</keyword>
<evidence type="ECO:0000313" key="7">
    <source>
        <dbReference type="EMBL" id="EFO91147.1"/>
    </source>
</evidence>
<accession>E3NAJ0</accession>
<dbReference type="InterPro" id="IPR003235">
    <property type="entry name" value="Nem_insulin-like_b-type"/>
</dbReference>
<evidence type="ECO:0000256" key="1">
    <source>
        <dbReference type="ARBA" id="ARBA00004613"/>
    </source>
</evidence>